<dbReference type="AlphaFoldDB" id="A0A0Z8JRU7"/>
<keyword evidence="3" id="KW-0479">Metal-binding</keyword>
<dbReference type="PANTHER" id="PTHR13778">
    <property type="entry name" value="GLYCOSYLTRANSFERASE 8 DOMAIN-CONTAINING PROTEIN"/>
    <property type="match status" value="1"/>
</dbReference>
<dbReference type="Pfam" id="PF00535">
    <property type="entry name" value="Glycos_transf_2"/>
    <property type="match status" value="1"/>
</dbReference>
<evidence type="ECO:0000313" key="5">
    <source>
        <dbReference type="EMBL" id="CYV58842.1"/>
    </source>
</evidence>
<evidence type="ECO:0000256" key="3">
    <source>
        <dbReference type="ARBA" id="ARBA00022723"/>
    </source>
</evidence>
<dbReference type="Gene3D" id="3.90.550.10">
    <property type="entry name" value="Spore Coat Polysaccharide Biosynthesis Protein SpsA, Chain A"/>
    <property type="match status" value="2"/>
</dbReference>
<dbReference type="InterPro" id="IPR002495">
    <property type="entry name" value="Glyco_trans_8"/>
</dbReference>
<keyword evidence="1" id="KW-0328">Glycosyltransferase</keyword>
<evidence type="ECO:0000259" key="4">
    <source>
        <dbReference type="Pfam" id="PF00535"/>
    </source>
</evidence>
<dbReference type="GO" id="GO:0016757">
    <property type="term" value="F:glycosyltransferase activity"/>
    <property type="evidence" value="ECO:0007669"/>
    <property type="project" value="UniProtKB-KW"/>
</dbReference>
<dbReference type="CDD" id="cd00761">
    <property type="entry name" value="Glyco_tranf_GTA_type"/>
    <property type="match status" value="1"/>
</dbReference>
<dbReference type="PANTHER" id="PTHR13778:SF47">
    <property type="entry name" value="LIPOPOLYSACCHARIDE 1,3-GALACTOSYLTRANSFERASE"/>
    <property type="match status" value="1"/>
</dbReference>
<dbReference type="Pfam" id="PF01501">
    <property type="entry name" value="Glyco_transf_8"/>
    <property type="match status" value="1"/>
</dbReference>
<feature type="domain" description="Glycosyltransferase 2-like" evidence="4">
    <location>
        <begin position="270"/>
        <end position="394"/>
    </location>
</feature>
<evidence type="ECO:0000313" key="6">
    <source>
        <dbReference type="Proteomes" id="UP000073388"/>
    </source>
</evidence>
<accession>A0A0Z8JRU7</accession>
<organism evidence="5 6">
    <name type="scientific">Streptococcus suis</name>
    <dbReference type="NCBI Taxonomy" id="1307"/>
    <lineage>
        <taxon>Bacteria</taxon>
        <taxon>Bacillati</taxon>
        <taxon>Bacillota</taxon>
        <taxon>Bacilli</taxon>
        <taxon>Lactobacillales</taxon>
        <taxon>Streptococcaceae</taxon>
        <taxon>Streptococcus</taxon>
    </lineage>
</organism>
<proteinExistence type="predicted"/>
<dbReference type="InterPro" id="IPR001173">
    <property type="entry name" value="Glyco_trans_2-like"/>
</dbReference>
<dbReference type="RefSeq" id="WP_044754587.1">
    <property type="nucleotide sequence ID" value="NZ_CEJM01000058.1"/>
</dbReference>
<dbReference type="CDD" id="cd04194">
    <property type="entry name" value="GT8_A4GalT_like"/>
    <property type="match status" value="1"/>
</dbReference>
<dbReference type="EMBL" id="FIIX01000002">
    <property type="protein sequence ID" value="CYV58842.1"/>
    <property type="molecule type" value="Genomic_DNA"/>
</dbReference>
<reference evidence="5 6" key="1">
    <citation type="submission" date="2016-02" db="EMBL/GenBank/DDBJ databases">
        <authorList>
            <consortium name="Pathogen Informatics"/>
        </authorList>
    </citation>
    <scope>NUCLEOTIDE SEQUENCE [LARGE SCALE GENOMIC DNA]</scope>
    <source>
        <strain evidence="5 6">LSS99</strain>
    </source>
</reference>
<dbReference type="InterPro" id="IPR029044">
    <property type="entry name" value="Nucleotide-diphossugar_trans"/>
</dbReference>
<dbReference type="Proteomes" id="UP000073388">
    <property type="component" value="Unassembled WGS sequence"/>
</dbReference>
<gene>
    <name evidence="5" type="primary">gspA_2</name>
    <name evidence="5" type="ORF">ERS132461_00152</name>
</gene>
<name>A0A0Z8JRU7_STRSU</name>
<dbReference type="GO" id="GO:0046872">
    <property type="term" value="F:metal ion binding"/>
    <property type="evidence" value="ECO:0007669"/>
    <property type="project" value="UniProtKB-KW"/>
</dbReference>
<dbReference type="InterPro" id="IPR050748">
    <property type="entry name" value="Glycosyltrans_8_dom-fam"/>
</dbReference>
<keyword evidence="2 5" id="KW-0808">Transferase</keyword>
<evidence type="ECO:0000256" key="2">
    <source>
        <dbReference type="ARBA" id="ARBA00022679"/>
    </source>
</evidence>
<sequence>MNLAFTVSDSYIDYMGTTLYSIMVHTRKSPVSVYVLTSDISDYSRFKLQKLEDRFHNLNIHILVVDAKQFEDLPLNRSHITRPEVYFRMAFASLLPDLDRILYLDSDILAQKDLQPLWETPLDGAYMAAVSEPPSEGGFDYRRSIGMTDPTYYFNSGVLLMDLKKIREDKIESLLFECGHAIKDKIRLQDQDIINVALEGKIKALDPIYNYSYMERQANLRKEADIVLNHYSLEKPWNRQLDVPEYNRLAVNRYLECHQVYLQFIEPKISLVLPIFEAADNLDKTLDSIAQQVYRNIDCIILDYSADRETKEKCLAAVKPSSIFRYYHFTPNNQHNFLKEGLEKMAGSYLSLIYANDWVDSFYLAKLFLALEENQADISKVSCSQFEQTTGNFYFFNPLWQEKQVLDGKSYLQQTQLAPSQQVAYYQSLSGMLLAPQVVTRAWLRRKELPSQLLTRFLLHSQASLVYLPEVTYISSNSQPVQAIITSSQEASDYFTALMAYHILTKGVDKDFYHQELLSLSNNTATLPPNLAEEIDIQLALLEEGIKI</sequence>
<evidence type="ECO:0000256" key="1">
    <source>
        <dbReference type="ARBA" id="ARBA00022676"/>
    </source>
</evidence>
<protein>
    <submittedName>
        <fullName evidence="5">Glycosyl transferase family protein</fullName>
    </submittedName>
</protein>
<dbReference type="SUPFAM" id="SSF53448">
    <property type="entry name" value="Nucleotide-diphospho-sugar transferases"/>
    <property type="match status" value="2"/>
</dbReference>